<name>A0ABW1IUE4_9BACL</name>
<dbReference type="InterPro" id="IPR008966">
    <property type="entry name" value="Adhesion_dom_sf"/>
</dbReference>
<evidence type="ECO:0000256" key="1">
    <source>
        <dbReference type="ARBA" id="ARBA00004168"/>
    </source>
</evidence>
<feature type="compositionally biased region" description="Polar residues" evidence="6">
    <location>
        <begin position="1120"/>
        <end position="1132"/>
    </location>
</feature>
<evidence type="ECO:0000313" key="13">
    <source>
        <dbReference type="Proteomes" id="UP001596250"/>
    </source>
</evidence>
<evidence type="ECO:0000259" key="11">
    <source>
        <dbReference type="Pfam" id="PF17961"/>
    </source>
</evidence>
<accession>A0ABW1IUE4</accession>
<dbReference type="Pfam" id="PF17963">
    <property type="entry name" value="Big_9"/>
    <property type="match status" value="1"/>
</dbReference>
<dbReference type="NCBIfam" id="TIGR01167">
    <property type="entry name" value="LPXTG_anchor"/>
    <property type="match status" value="1"/>
</dbReference>
<comment type="subcellular location">
    <subcellularLocation>
        <location evidence="1">Secreted</location>
        <location evidence="1">Cell wall</location>
        <topology evidence="1">Peptidoglycan-anchor</topology>
    </subcellularLocation>
</comment>
<dbReference type="Gene3D" id="2.60.40.1280">
    <property type="match status" value="1"/>
</dbReference>
<dbReference type="RefSeq" id="WP_379896172.1">
    <property type="nucleotide sequence ID" value="NZ_CBCSCT010000006.1"/>
</dbReference>
<dbReference type="Gene3D" id="2.60.40.740">
    <property type="match status" value="5"/>
</dbReference>
<keyword evidence="7" id="KW-1133">Transmembrane helix</keyword>
<reference evidence="13" key="1">
    <citation type="journal article" date="2019" name="Int. J. Syst. Evol. Microbiol.">
        <title>The Global Catalogue of Microorganisms (GCM) 10K type strain sequencing project: providing services to taxonomists for standard genome sequencing and annotation.</title>
        <authorList>
            <consortium name="The Broad Institute Genomics Platform"/>
            <consortium name="The Broad Institute Genome Sequencing Center for Infectious Disease"/>
            <person name="Wu L."/>
            <person name="Ma J."/>
        </authorList>
    </citation>
    <scope>NUCLEOTIDE SEQUENCE [LARGE SCALE GENOMIC DNA]</scope>
    <source>
        <strain evidence="13">CCM 8749</strain>
    </source>
</reference>
<evidence type="ECO:0000256" key="3">
    <source>
        <dbReference type="ARBA" id="ARBA00022525"/>
    </source>
</evidence>
<dbReference type="Gene3D" id="2.60.40.10">
    <property type="entry name" value="Immunoglobulins"/>
    <property type="match status" value="1"/>
</dbReference>
<keyword evidence="7" id="KW-0472">Membrane</keyword>
<keyword evidence="5" id="KW-0572">Peptidoglycan-anchor</keyword>
<dbReference type="InterPro" id="IPR013783">
    <property type="entry name" value="Ig-like_fold"/>
</dbReference>
<feature type="domain" description="SpaA-like prealbumin fold" evidence="10">
    <location>
        <begin position="915"/>
        <end position="1005"/>
    </location>
</feature>
<evidence type="ECO:0000259" key="9">
    <source>
        <dbReference type="Pfam" id="PF05737"/>
    </source>
</evidence>
<dbReference type="InterPro" id="IPR041033">
    <property type="entry name" value="SpaA_PFL_dom_1"/>
</dbReference>
<keyword evidence="3" id="KW-0964">Secreted</keyword>
<feature type="domain" description="Collagen binding" evidence="9">
    <location>
        <begin position="341"/>
        <end position="450"/>
    </location>
</feature>
<feature type="domain" description="SDR-like Ig" evidence="11">
    <location>
        <begin position="74"/>
        <end position="165"/>
    </location>
</feature>
<feature type="signal peptide" evidence="8">
    <location>
        <begin position="1"/>
        <end position="28"/>
    </location>
</feature>
<gene>
    <name evidence="12" type="ORF">ACFPXP_20000</name>
</gene>
<feature type="compositionally biased region" description="Pro residues" evidence="6">
    <location>
        <begin position="1013"/>
        <end position="1048"/>
    </location>
</feature>
<feature type="domain" description="Collagen binding" evidence="9">
    <location>
        <begin position="619"/>
        <end position="743"/>
    </location>
</feature>
<keyword evidence="13" id="KW-1185">Reference proteome</keyword>
<dbReference type="InterPro" id="IPR008456">
    <property type="entry name" value="Collagen-bd_dom"/>
</dbReference>
<feature type="domain" description="Collagen binding" evidence="9">
    <location>
        <begin position="202"/>
        <end position="323"/>
    </location>
</feature>
<dbReference type="SUPFAM" id="SSF49401">
    <property type="entry name" value="Bacterial adhesins"/>
    <property type="match status" value="6"/>
</dbReference>
<keyword evidence="2" id="KW-0134">Cell wall</keyword>
<evidence type="ECO:0000256" key="2">
    <source>
        <dbReference type="ARBA" id="ARBA00022512"/>
    </source>
</evidence>
<evidence type="ECO:0000256" key="7">
    <source>
        <dbReference type="SAM" id="Phobius"/>
    </source>
</evidence>
<dbReference type="SUPFAM" id="SSF49478">
    <property type="entry name" value="Cna protein B-type domain"/>
    <property type="match status" value="1"/>
</dbReference>
<protein>
    <submittedName>
        <fullName evidence="12">Collagen binding domain-containing protein</fullName>
    </submittedName>
</protein>
<dbReference type="Pfam" id="PF05737">
    <property type="entry name" value="Collagen_bind"/>
    <property type="match status" value="4"/>
</dbReference>
<dbReference type="Proteomes" id="UP001596250">
    <property type="component" value="Unassembled WGS sequence"/>
</dbReference>
<proteinExistence type="predicted"/>
<evidence type="ECO:0000259" key="10">
    <source>
        <dbReference type="Pfam" id="PF17802"/>
    </source>
</evidence>
<dbReference type="Pfam" id="PF17802">
    <property type="entry name" value="SpaA"/>
    <property type="match status" value="1"/>
</dbReference>
<dbReference type="Pfam" id="PF17961">
    <property type="entry name" value="Big_8"/>
    <property type="match status" value="1"/>
</dbReference>
<feature type="compositionally biased region" description="Acidic residues" evidence="6">
    <location>
        <begin position="1109"/>
        <end position="1119"/>
    </location>
</feature>
<keyword evidence="4 8" id="KW-0732">Signal</keyword>
<evidence type="ECO:0000256" key="6">
    <source>
        <dbReference type="SAM" id="MobiDB-lite"/>
    </source>
</evidence>
<feature type="chain" id="PRO_5047422034" evidence="8">
    <location>
        <begin position="29"/>
        <end position="1249"/>
    </location>
</feature>
<feature type="compositionally biased region" description="Acidic residues" evidence="6">
    <location>
        <begin position="1082"/>
        <end position="1101"/>
    </location>
</feature>
<evidence type="ECO:0000256" key="5">
    <source>
        <dbReference type="ARBA" id="ARBA00023088"/>
    </source>
</evidence>
<evidence type="ECO:0000256" key="4">
    <source>
        <dbReference type="ARBA" id="ARBA00022729"/>
    </source>
</evidence>
<feature type="domain" description="Collagen binding" evidence="9">
    <location>
        <begin position="763"/>
        <end position="891"/>
    </location>
</feature>
<keyword evidence="12" id="KW-0176">Collagen</keyword>
<dbReference type="InterPro" id="IPR041171">
    <property type="entry name" value="SDR_Ig"/>
</dbReference>
<evidence type="ECO:0000313" key="12">
    <source>
        <dbReference type="EMBL" id="MFC5988692.1"/>
    </source>
</evidence>
<evidence type="ECO:0000256" key="8">
    <source>
        <dbReference type="SAM" id="SignalP"/>
    </source>
</evidence>
<dbReference type="EMBL" id="JBHSQV010000184">
    <property type="protein sequence ID" value="MFC5988692.1"/>
    <property type="molecule type" value="Genomic_DNA"/>
</dbReference>
<feature type="transmembrane region" description="Helical" evidence="7">
    <location>
        <begin position="1223"/>
        <end position="1242"/>
    </location>
</feature>
<sequence length="1249" mass="136991">MWKKASNTVLTLMLLFHAFFGLGGAVFAADQGSSEITENILTDLKVTMTDSQNSVSVSVYEDSNDVDLDIRWEQGATVKLEYDWALPNDREYGNGSTFTFQLPEAFYLALDQKFNLQYEGNIIGRFYADRMTNQAVMTFTNIESYDEVRGSLWFETTFNKQKLSDETTQTIKFDVKGQEYLTLTLHFKPENGTQIDKQGQAIDNEGNPQTFNAKRIAWTVDVNTVLDSVYGVQVTDTLPSGVQLDADTVKVYNLDVKLNGSTTVGSEVSLAPSAVNISGNQFTVQLGDISSAYRIEYVTDITDDSGDPELTFENEAVFSGTNQPSVSDTATVTVKQGQWLDKTSSAYDVSTQTITWQIRYNYNGQTISPSDVLMDWFDDTQELVLGSVKVYPMTIDPNGGETKGSPLSASSEYELELTSDPTIAKNGFKFNFTNTVTSPFLIEYQTRAADVVTAPVTIYNEVTAGSKSVSTGRYIWPHVLEKTGDNNSTNYSNRQIEWTIKLFGGINKFDSGVVLNDYLGDNLLFLPETLVVESASGAPSVYEVVYTDLNYGSDFSIHFAGSIHETVTIKYKTSYKDLGSGIAEFRNDASLDWIGVNVQEDYKSVTRSFAPNDAAKGNGFKKGAYDATSKTIKWELGLNYNSQEITAPVVVDPLQAGQKYEDGSVRVYEMNIAEDGSYSYDEEHPIDANLYNVDLDPETNTLTVSFKQVIDSPYVMTFETTYDGSLIDQNQVSNSAVLKDNDTPVTKPLLATVSIKHGGEYILKEGTQDGAHINWTVYINRAQSYVNHATIMDTPSSNQLLIQDSFKLYDTDVAVNGTVTKGEELVEGVDGDYRLSIQTDSVNGTQSFELKFNNPIDSPYILEYRSLIDAEDGESVTNEVSFAGENIDTVTKETETEVTVEFSQGGGTGSGINRTLTVLKVDQDEPSQVLEGAEFTLERKKGSDWVHRETKVTDEYGVITFEKLISGEYRLTEVQAPHGYELSTVPTPITVLTTDSNKEVTITNVKTLDPTDPADPPTDPADPPTDPADPPTDPADPPTDPADPPTAPEVPTYPVYPPPVVPADPSDPLDPTEPEQPSEPVDPTEPEDPPTDPADPTEPEEPINPPTEPVEDEGTENDAAETQTTPVTTSKETALEGQVKVPQGSTPSICQNPEHGSVTVHSDGRWVYTPEEGYTGTDHFCIQVVDAKGNQVMHAFDVNVVDAQKESAGQGGEMLPKTGEGNYLPLQLTGLLMILFAIAFALRKKGVSK</sequence>
<feature type="region of interest" description="Disordered" evidence="6">
    <location>
        <begin position="1002"/>
        <end position="1157"/>
    </location>
</feature>
<organism evidence="12 13">
    <name type="scientific">Marinicrinis lubricantis</name>
    <dbReference type="NCBI Taxonomy" id="2086470"/>
    <lineage>
        <taxon>Bacteria</taxon>
        <taxon>Bacillati</taxon>
        <taxon>Bacillota</taxon>
        <taxon>Bacilli</taxon>
        <taxon>Bacillales</taxon>
        <taxon>Paenibacillaceae</taxon>
    </lineage>
</organism>
<keyword evidence="7" id="KW-0812">Transmembrane</keyword>
<dbReference type="InterPro" id="IPR011252">
    <property type="entry name" value="Fibrogen-bd_dom1"/>
</dbReference>
<dbReference type="Gene3D" id="2.60.40.3440">
    <property type="match status" value="1"/>
</dbReference>
<comment type="caution">
    <text evidence="12">The sequence shown here is derived from an EMBL/GenBank/DDBJ whole genome shotgun (WGS) entry which is preliminary data.</text>
</comment>